<keyword evidence="9 16" id="KW-0560">Oxidoreductase</keyword>
<keyword evidence="8" id="KW-0479">Metal-binding</keyword>
<organism evidence="16 17">
    <name type="scientific">Syntrophobacter fumaroxidans (strain DSM 10017 / MPOB)</name>
    <dbReference type="NCBI Taxonomy" id="335543"/>
    <lineage>
        <taxon>Bacteria</taxon>
        <taxon>Pseudomonadati</taxon>
        <taxon>Thermodesulfobacteriota</taxon>
        <taxon>Syntrophobacteria</taxon>
        <taxon>Syntrophobacterales</taxon>
        <taxon>Syntrophobacteraceae</taxon>
        <taxon>Syntrophobacter</taxon>
    </lineage>
</organism>
<evidence type="ECO:0000256" key="6">
    <source>
        <dbReference type="ARBA" id="ARBA00022532"/>
    </source>
</evidence>
<dbReference type="SUPFAM" id="SSF46548">
    <property type="entry name" value="alpha-helical ferredoxin"/>
    <property type="match status" value="1"/>
</dbReference>
<dbReference type="GO" id="GO:0009055">
    <property type="term" value="F:electron transfer activity"/>
    <property type="evidence" value="ECO:0007669"/>
    <property type="project" value="InterPro"/>
</dbReference>
<dbReference type="InterPro" id="IPR009051">
    <property type="entry name" value="Helical_ferredxn"/>
</dbReference>
<dbReference type="EC" id="1.3.5.1" evidence="4"/>
<evidence type="ECO:0000259" key="15">
    <source>
        <dbReference type="PROSITE" id="PS51379"/>
    </source>
</evidence>
<evidence type="ECO:0000256" key="5">
    <source>
        <dbReference type="ARBA" id="ARBA00022485"/>
    </source>
</evidence>
<dbReference type="Gene3D" id="3.10.20.30">
    <property type="match status" value="1"/>
</dbReference>
<dbReference type="GO" id="GO:0008177">
    <property type="term" value="F:succinate dehydrogenase (quinone) activity"/>
    <property type="evidence" value="ECO:0007669"/>
    <property type="project" value="UniProtKB-EC"/>
</dbReference>
<evidence type="ECO:0000256" key="14">
    <source>
        <dbReference type="ARBA" id="ARBA00066269"/>
    </source>
</evidence>
<evidence type="ECO:0000256" key="8">
    <source>
        <dbReference type="ARBA" id="ARBA00022723"/>
    </source>
</evidence>
<dbReference type="GO" id="GO:0051537">
    <property type="term" value="F:2 iron, 2 sulfur cluster binding"/>
    <property type="evidence" value="ECO:0007669"/>
    <property type="project" value="UniProtKB-KW"/>
</dbReference>
<keyword evidence="12" id="KW-0003">3Fe-4S</keyword>
<evidence type="ECO:0000256" key="7">
    <source>
        <dbReference type="ARBA" id="ARBA00022714"/>
    </source>
</evidence>
<dbReference type="PROSITE" id="PS51379">
    <property type="entry name" value="4FE4S_FER_2"/>
    <property type="match status" value="1"/>
</dbReference>
<feature type="domain" description="4Fe-4S ferredoxin-type" evidence="15">
    <location>
        <begin position="135"/>
        <end position="164"/>
    </location>
</feature>
<evidence type="ECO:0000256" key="12">
    <source>
        <dbReference type="ARBA" id="ARBA00023291"/>
    </source>
</evidence>
<dbReference type="InterPro" id="IPR017900">
    <property type="entry name" value="4Fe4S_Fe_S_CS"/>
</dbReference>
<dbReference type="PANTHER" id="PTHR11921">
    <property type="entry name" value="SUCCINATE DEHYDROGENASE IRON-SULFUR PROTEIN"/>
    <property type="match status" value="1"/>
</dbReference>
<evidence type="ECO:0000313" key="17">
    <source>
        <dbReference type="Proteomes" id="UP000001784"/>
    </source>
</evidence>
<dbReference type="eggNOG" id="COG0479">
    <property type="taxonomic scope" value="Bacteria"/>
</dbReference>
<proteinExistence type="inferred from homology"/>
<accession>A0LK34</accession>
<evidence type="ECO:0000256" key="9">
    <source>
        <dbReference type="ARBA" id="ARBA00023002"/>
    </source>
</evidence>
<keyword evidence="17" id="KW-1185">Reference proteome</keyword>
<dbReference type="NCBIfam" id="NF004616">
    <property type="entry name" value="PRK05950.1"/>
    <property type="match status" value="1"/>
</dbReference>
<comment type="cofactor">
    <cofactor evidence="13">
        <name>[2Fe-2S] cluster</name>
        <dbReference type="ChEBI" id="CHEBI:190135"/>
    </cofactor>
</comment>
<keyword evidence="10" id="KW-0408">Iron</keyword>
<dbReference type="Gene3D" id="1.10.1060.10">
    <property type="entry name" value="Alpha-helical ferredoxin"/>
    <property type="match status" value="1"/>
</dbReference>
<dbReference type="NCBIfam" id="TIGR00384">
    <property type="entry name" value="dhsB"/>
    <property type="match status" value="1"/>
</dbReference>
<evidence type="ECO:0000313" key="16">
    <source>
        <dbReference type="EMBL" id="ABK17786.1"/>
    </source>
</evidence>
<name>A0LK34_SYNFM</name>
<evidence type="ECO:0000256" key="10">
    <source>
        <dbReference type="ARBA" id="ARBA00023004"/>
    </source>
</evidence>
<dbReference type="EMBL" id="CP000478">
    <property type="protein sequence ID" value="ABK17786.1"/>
    <property type="molecule type" value="Genomic_DNA"/>
</dbReference>
<protein>
    <recommendedName>
        <fullName evidence="4">succinate dehydrogenase</fullName>
        <ecNumber evidence="4">1.3.5.1</ecNumber>
    </recommendedName>
</protein>
<dbReference type="AlphaFoldDB" id="A0LK34"/>
<comment type="similarity">
    <text evidence="3">Belongs to the succinate dehydrogenase/fumarate reductase iron-sulfur protein family.</text>
</comment>
<evidence type="ECO:0000256" key="11">
    <source>
        <dbReference type="ARBA" id="ARBA00023014"/>
    </source>
</evidence>
<dbReference type="GO" id="GO:0051539">
    <property type="term" value="F:4 iron, 4 sulfur cluster binding"/>
    <property type="evidence" value="ECO:0007669"/>
    <property type="project" value="UniProtKB-KW"/>
</dbReference>
<evidence type="ECO:0000256" key="3">
    <source>
        <dbReference type="ARBA" id="ARBA00009433"/>
    </source>
</evidence>
<dbReference type="HOGENOM" id="CLU_044838_3_0_7"/>
<evidence type="ECO:0000256" key="2">
    <source>
        <dbReference type="ARBA" id="ARBA00001966"/>
    </source>
</evidence>
<dbReference type="GO" id="GO:0046872">
    <property type="term" value="F:metal ion binding"/>
    <property type="evidence" value="ECO:0007669"/>
    <property type="project" value="UniProtKB-KW"/>
</dbReference>
<dbReference type="KEGG" id="sfu:Sfum_2103"/>
<dbReference type="InterPro" id="IPR012675">
    <property type="entry name" value="Beta-grasp_dom_sf"/>
</dbReference>
<dbReference type="InterPro" id="IPR050573">
    <property type="entry name" value="SDH/FRD_Iron-Sulfur"/>
</dbReference>
<sequence length="237" mass="27339">MEMRFKIFRFDPETDEEPYYRNYTVVAEPQERILDCLNRIKWEQDGTLAYRMSCGHGVCGSDGMRINGVCGLACQKLVREYEGLEVVLEPLPFFKVLKDLVVDMEHFLDGIRLIRPYLVSDSAPPEAERQQSPEDRKKVDDVIRCILCACCTGSCPVMIQNEKYVGPAALVWAYRFIFDTRDDRYAERLKQIDFHDGAWSCVNFFECTRVCPKGIPVTKSINFLKREIQKALPGRTG</sequence>
<evidence type="ECO:0000256" key="1">
    <source>
        <dbReference type="ARBA" id="ARBA00001927"/>
    </source>
</evidence>
<evidence type="ECO:0000256" key="4">
    <source>
        <dbReference type="ARBA" id="ARBA00012792"/>
    </source>
</evidence>
<keyword evidence="11" id="KW-0411">Iron-sulfur</keyword>
<dbReference type="FunCoup" id="A0LK34">
    <property type="interactions" value="439"/>
</dbReference>
<dbReference type="InterPro" id="IPR025192">
    <property type="entry name" value="Succ_DH/fum_Rdtase_N"/>
</dbReference>
<gene>
    <name evidence="16" type="ordered locus">Sfum_2103</name>
</gene>
<keyword evidence="7" id="KW-0001">2Fe-2S</keyword>
<keyword evidence="5" id="KW-0004">4Fe-4S</keyword>
<dbReference type="GO" id="GO:0022904">
    <property type="term" value="P:respiratory electron transport chain"/>
    <property type="evidence" value="ECO:0007669"/>
    <property type="project" value="TreeGrafter"/>
</dbReference>
<dbReference type="GO" id="GO:0051538">
    <property type="term" value="F:3 iron, 4 sulfur cluster binding"/>
    <property type="evidence" value="ECO:0007669"/>
    <property type="project" value="UniProtKB-KW"/>
</dbReference>
<dbReference type="RefSeq" id="WP_011698955.1">
    <property type="nucleotide sequence ID" value="NC_008554.1"/>
</dbReference>
<evidence type="ECO:0000256" key="13">
    <source>
        <dbReference type="ARBA" id="ARBA00034078"/>
    </source>
</evidence>
<dbReference type="FunFam" id="1.10.1060.10:FF:000003">
    <property type="entry name" value="Succinate dehydrogenase iron-sulfur subunit"/>
    <property type="match status" value="1"/>
</dbReference>
<comment type="cofactor">
    <cofactor evidence="2">
        <name>[4Fe-4S] cluster</name>
        <dbReference type="ChEBI" id="CHEBI:49883"/>
    </cofactor>
</comment>
<dbReference type="OrthoDB" id="9804391at2"/>
<dbReference type="InterPro" id="IPR004489">
    <property type="entry name" value="Succ_DH/fum_Rdtase_Fe-S"/>
</dbReference>
<dbReference type="GO" id="GO:0006099">
    <property type="term" value="P:tricarboxylic acid cycle"/>
    <property type="evidence" value="ECO:0007669"/>
    <property type="project" value="UniProtKB-KW"/>
</dbReference>
<comment type="cofactor">
    <cofactor evidence="1">
        <name>[3Fe-4S] cluster</name>
        <dbReference type="ChEBI" id="CHEBI:21137"/>
    </cofactor>
</comment>
<dbReference type="Pfam" id="PF13085">
    <property type="entry name" value="Fer2_3"/>
    <property type="match status" value="1"/>
</dbReference>
<reference evidence="16 17" key="1">
    <citation type="submission" date="2006-10" db="EMBL/GenBank/DDBJ databases">
        <title>Complete sequence of Syntrophobacter fumaroxidans MPOB.</title>
        <authorList>
            <consortium name="US DOE Joint Genome Institute"/>
            <person name="Copeland A."/>
            <person name="Lucas S."/>
            <person name="Lapidus A."/>
            <person name="Barry K."/>
            <person name="Detter J.C."/>
            <person name="Glavina del Rio T."/>
            <person name="Hammon N."/>
            <person name="Israni S."/>
            <person name="Pitluck S."/>
            <person name="Goltsman E.G."/>
            <person name="Martinez M."/>
            <person name="Schmutz J."/>
            <person name="Larimer F."/>
            <person name="Land M."/>
            <person name="Hauser L."/>
            <person name="Kyrpides N."/>
            <person name="Kim E."/>
            <person name="Boone D.R."/>
            <person name="Brockman F."/>
            <person name="Culley D."/>
            <person name="Ferry J."/>
            <person name="Gunsalus R."/>
            <person name="McInerney M.J."/>
            <person name="Morrison M."/>
            <person name="Plugge C."/>
            <person name="Rohlin L."/>
            <person name="Scholten J."/>
            <person name="Sieber J."/>
            <person name="Stams A.J.M."/>
            <person name="Worm P."/>
            <person name="Henstra A.M."/>
            <person name="Richardson P."/>
        </authorList>
    </citation>
    <scope>NUCLEOTIDE SEQUENCE [LARGE SCALE GENOMIC DNA]</scope>
    <source>
        <strain evidence="17">DSM 10017 / MPOB</strain>
    </source>
</reference>
<dbReference type="Proteomes" id="UP000001784">
    <property type="component" value="Chromosome"/>
</dbReference>
<dbReference type="InterPro" id="IPR036010">
    <property type="entry name" value="2Fe-2S_ferredoxin-like_sf"/>
</dbReference>
<dbReference type="SUPFAM" id="SSF54292">
    <property type="entry name" value="2Fe-2S ferredoxin-like"/>
    <property type="match status" value="1"/>
</dbReference>
<dbReference type="InParanoid" id="A0LK34"/>
<dbReference type="PANTHER" id="PTHR11921:SF29">
    <property type="entry name" value="SUCCINATE DEHYDROGENASE [UBIQUINONE] IRON-SULFUR SUBUNIT, MITOCHONDRIAL"/>
    <property type="match status" value="1"/>
</dbReference>
<keyword evidence="6" id="KW-0816">Tricarboxylic acid cycle</keyword>
<dbReference type="InterPro" id="IPR017896">
    <property type="entry name" value="4Fe4S_Fe-S-bd"/>
</dbReference>
<comment type="subunit">
    <text evidence="14">Part of an enzyme complex containing three subunits: a flavoprotein (frdA), an iron-sulfur protein (frdB), and diheme cytochrome b (frdC).</text>
</comment>
<dbReference type="PROSITE" id="PS00198">
    <property type="entry name" value="4FE4S_FER_1"/>
    <property type="match status" value="1"/>
</dbReference>
<dbReference type="Pfam" id="PF13183">
    <property type="entry name" value="Fer4_8"/>
    <property type="match status" value="1"/>
</dbReference>
<dbReference type="STRING" id="335543.Sfum_2103"/>